<organism evidence="2">
    <name type="scientific">Arundo donax</name>
    <name type="common">Giant reed</name>
    <name type="synonym">Donax arundinaceus</name>
    <dbReference type="NCBI Taxonomy" id="35708"/>
    <lineage>
        <taxon>Eukaryota</taxon>
        <taxon>Viridiplantae</taxon>
        <taxon>Streptophyta</taxon>
        <taxon>Embryophyta</taxon>
        <taxon>Tracheophyta</taxon>
        <taxon>Spermatophyta</taxon>
        <taxon>Magnoliopsida</taxon>
        <taxon>Liliopsida</taxon>
        <taxon>Poales</taxon>
        <taxon>Poaceae</taxon>
        <taxon>PACMAD clade</taxon>
        <taxon>Arundinoideae</taxon>
        <taxon>Arundineae</taxon>
        <taxon>Arundo</taxon>
    </lineage>
</organism>
<proteinExistence type="predicted"/>
<evidence type="ECO:0000313" key="2">
    <source>
        <dbReference type="EMBL" id="JAE09092.1"/>
    </source>
</evidence>
<dbReference type="AlphaFoldDB" id="A0A0A9F9W6"/>
<reference evidence="2" key="1">
    <citation type="submission" date="2014-09" db="EMBL/GenBank/DDBJ databases">
        <authorList>
            <person name="Magalhaes I.L.F."/>
            <person name="Oliveira U."/>
            <person name="Santos F.R."/>
            <person name="Vidigal T.H.D.A."/>
            <person name="Brescovit A.D."/>
            <person name="Santos A.J."/>
        </authorList>
    </citation>
    <scope>NUCLEOTIDE SEQUENCE</scope>
    <source>
        <tissue evidence="2">Shoot tissue taken approximately 20 cm above the soil surface</tissue>
    </source>
</reference>
<name>A0A0A9F9W6_ARUDO</name>
<reference evidence="2" key="2">
    <citation type="journal article" date="2015" name="Data Brief">
        <title>Shoot transcriptome of the giant reed, Arundo donax.</title>
        <authorList>
            <person name="Barrero R.A."/>
            <person name="Guerrero F.D."/>
            <person name="Moolhuijzen P."/>
            <person name="Goolsby J.A."/>
            <person name="Tidwell J."/>
            <person name="Bellgard S.E."/>
            <person name="Bellgard M.I."/>
        </authorList>
    </citation>
    <scope>NUCLEOTIDE SEQUENCE</scope>
    <source>
        <tissue evidence="2">Shoot tissue taken approximately 20 cm above the soil surface</tissue>
    </source>
</reference>
<sequence length="21" mass="2511">MENPTCTEHSAQNCRPRDHKR</sequence>
<dbReference type="EMBL" id="GBRH01188804">
    <property type="protein sequence ID" value="JAE09092.1"/>
    <property type="molecule type" value="Transcribed_RNA"/>
</dbReference>
<protein>
    <submittedName>
        <fullName evidence="2">Uncharacterized protein</fullName>
    </submittedName>
</protein>
<feature type="region of interest" description="Disordered" evidence="1">
    <location>
        <begin position="1"/>
        <end position="21"/>
    </location>
</feature>
<accession>A0A0A9F9W6</accession>
<feature type="compositionally biased region" description="Polar residues" evidence="1">
    <location>
        <begin position="1"/>
        <end position="13"/>
    </location>
</feature>
<evidence type="ECO:0000256" key="1">
    <source>
        <dbReference type="SAM" id="MobiDB-lite"/>
    </source>
</evidence>